<feature type="transmembrane region" description="Helical" evidence="1">
    <location>
        <begin position="84"/>
        <end position="110"/>
    </location>
</feature>
<sequence>MKPARTEKQAESDRMLRGRRFSRFGLLAYAAAIVLAFYPGGAIAAEDFLGGGGVAETILPITFIAIGLGLHLGAIRYGPKSVGIWGFVAGLTLVPILAFGALLLSLSFFLNR</sequence>
<feature type="transmembrane region" description="Helical" evidence="1">
    <location>
        <begin position="21"/>
        <end position="38"/>
    </location>
</feature>
<dbReference type="Proteomes" id="UP001374893">
    <property type="component" value="Chromosome"/>
</dbReference>
<keyword evidence="1" id="KW-0472">Membrane</keyword>
<organism evidence="2 3">
    <name type="scientific">Haloferula helveola</name>
    <dbReference type="NCBI Taxonomy" id="490095"/>
    <lineage>
        <taxon>Bacteria</taxon>
        <taxon>Pseudomonadati</taxon>
        <taxon>Verrucomicrobiota</taxon>
        <taxon>Verrucomicrobiia</taxon>
        <taxon>Verrucomicrobiales</taxon>
        <taxon>Verrucomicrobiaceae</taxon>
        <taxon>Haloferula</taxon>
    </lineage>
</organism>
<evidence type="ECO:0000256" key="1">
    <source>
        <dbReference type="SAM" id="Phobius"/>
    </source>
</evidence>
<accession>A0ABN6H0B1</accession>
<keyword evidence="1" id="KW-1133">Transmembrane helix</keyword>
<proteinExistence type="predicted"/>
<protein>
    <submittedName>
        <fullName evidence="2">Uncharacterized protein</fullName>
    </submittedName>
</protein>
<feature type="transmembrane region" description="Helical" evidence="1">
    <location>
        <begin position="58"/>
        <end position="77"/>
    </location>
</feature>
<dbReference type="RefSeq" id="WP_338688928.1">
    <property type="nucleotide sequence ID" value="NZ_AP024702.1"/>
</dbReference>
<dbReference type="EMBL" id="AP024702">
    <property type="protein sequence ID" value="BCX46969.1"/>
    <property type="molecule type" value="Genomic_DNA"/>
</dbReference>
<keyword evidence="1" id="KW-0812">Transmembrane</keyword>
<reference evidence="2 3" key="1">
    <citation type="submission" date="2021-06" db="EMBL/GenBank/DDBJ databases">
        <title>Complete genome of Haloferula helveola possessing various polysaccharide degrading enzymes.</title>
        <authorList>
            <person name="Takami H."/>
            <person name="Huang C."/>
            <person name="Hamasaki K."/>
        </authorList>
    </citation>
    <scope>NUCLEOTIDE SEQUENCE [LARGE SCALE GENOMIC DNA]</scope>
    <source>
        <strain evidence="2 3">CN-1</strain>
    </source>
</reference>
<gene>
    <name evidence="2" type="ORF">HAHE_08770</name>
</gene>
<keyword evidence="3" id="KW-1185">Reference proteome</keyword>
<evidence type="ECO:0000313" key="2">
    <source>
        <dbReference type="EMBL" id="BCX46969.1"/>
    </source>
</evidence>
<name>A0ABN6H0B1_9BACT</name>
<evidence type="ECO:0000313" key="3">
    <source>
        <dbReference type="Proteomes" id="UP001374893"/>
    </source>
</evidence>